<evidence type="ECO:0000256" key="2">
    <source>
        <dbReference type="SAM" id="SignalP"/>
    </source>
</evidence>
<organism evidence="3 4">
    <name type="scientific">Sphagnum troendelagicum</name>
    <dbReference type="NCBI Taxonomy" id="128251"/>
    <lineage>
        <taxon>Eukaryota</taxon>
        <taxon>Viridiplantae</taxon>
        <taxon>Streptophyta</taxon>
        <taxon>Embryophyta</taxon>
        <taxon>Bryophyta</taxon>
        <taxon>Sphagnophytina</taxon>
        <taxon>Sphagnopsida</taxon>
        <taxon>Sphagnales</taxon>
        <taxon>Sphagnaceae</taxon>
        <taxon>Sphagnum</taxon>
    </lineage>
</organism>
<dbReference type="SUPFAM" id="SSF55136">
    <property type="entry name" value="Probable bacterial effector-binding domain"/>
    <property type="match status" value="1"/>
</dbReference>
<protein>
    <submittedName>
        <fullName evidence="3">Uncharacterized protein</fullName>
    </submittedName>
</protein>
<dbReference type="Pfam" id="PF04832">
    <property type="entry name" value="SOUL"/>
    <property type="match status" value="1"/>
</dbReference>
<evidence type="ECO:0000256" key="1">
    <source>
        <dbReference type="ARBA" id="ARBA00009817"/>
    </source>
</evidence>
<accession>A0ABP0UH49</accession>
<keyword evidence="4" id="KW-1185">Reference proteome</keyword>
<dbReference type="InterPro" id="IPR006917">
    <property type="entry name" value="SOUL_heme-bd"/>
</dbReference>
<reference evidence="3" key="1">
    <citation type="submission" date="2024-02" db="EMBL/GenBank/DDBJ databases">
        <authorList>
            <consortium name="ELIXIR-Norway"/>
            <consortium name="Elixir Norway"/>
        </authorList>
    </citation>
    <scope>NUCLEOTIDE SEQUENCE</scope>
</reference>
<dbReference type="PANTHER" id="PTHR11220:SF71">
    <property type="entry name" value="SOUL HEME-BINDING PROTEIN"/>
    <property type="match status" value="1"/>
</dbReference>
<name>A0ABP0UH49_9BRYO</name>
<sequence>MAMIFDMFRASAFVFVLLFVAAISLEVQGRDDESLLRLVASASSSAVTVGGEETRILDRAFESRKSSDDSCGPQISIETPACDVIGKGNGYELRKYPDGQIWVETLVENSTYNLATSIGFIRCFLFISGGNSKNMEIEMTGPVHITPVLSEAGYKTGFFVPSRFKSVNDLPTPGDPKIKFNVHKEAVMAVIGPFGGFPGDFDYEAKFSQLKKYLDKDGLKYEESSAVFAGYSSPFEIRNRKQEVHVKIVS</sequence>
<feature type="chain" id="PRO_5047164113" evidence="2">
    <location>
        <begin position="30"/>
        <end position="250"/>
    </location>
</feature>
<dbReference type="InterPro" id="IPR011256">
    <property type="entry name" value="Reg_factor_effector_dom_sf"/>
</dbReference>
<dbReference type="Proteomes" id="UP001497512">
    <property type="component" value="Chromosome 3"/>
</dbReference>
<evidence type="ECO:0000313" key="3">
    <source>
        <dbReference type="EMBL" id="CAK9219273.1"/>
    </source>
</evidence>
<dbReference type="PANTHER" id="PTHR11220">
    <property type="entry name" value="HEME-BINDING PROTEIN-RELATED"/>
    <property type="match status" value="1"/>
</dbReference>
<feature type="signal peptide" evidence="2">
    <location>
        <begin position="1"/>
        <end position="29"/>
    </location>
</feature>
<comment type="similarity">
    <text evidence="1">Belongs to the HEBP family.</text>
</comment>
<proteinExistence type="inferred from homology"/>
<dbReference type="Gene3D" id="3.20.80.10">
    <property type="entry name" value="Regulatory factor, effector binding domain"/>
    <property type="match status" value="1"/>
</dbReference>
<keyword evidence="2" id="KW-0732">Signal</keyword>
<evidence type="ECO:0000313" key="4">
    <source>
        <dbReference type="Proteomes" id="UP001497512"/>
    </source>
</evidence>
<gene>
    <name evidence="3" type="ORF">CSSPTR1EN2_LOCUS14402</name>
</gene>
<dbReference type="EMBL" id="OZ019895">
    <property type="protein sequence ID" value="CAK9219273.1"/>
    <property type="molecule type" value="Genomic_DNA"/>
</dbReference>